<feature type="region of interest" description="Disordered" evidence="1">
    <location>
        <begin position="190"/>
        <end position="270"/>
    </location>
</feature>
<dbReference type="EMBL" id="MK500598">
    <property type="protein sequence ID" value="QBK93555.1"/>
    <property type="molecule type" value="Genomic_DNA"/>
</dbReference>
<evidence type="ECO:0000313" key="2">
    <source>
        <dbReference type="EMBL" id="QBK93555.1"/>
    </source>
</evidence>
<reference evidence="2" key="1">
    <citation type="journal article" date="2019" name="MBio">
        <title>Virus Genomes from Deep Sea Sediments Expand the Ocean Megavirome and Support Independent Origins of Viral Gigantism.</title>
        <authorList>
            <person name="Backstrom D."/>
            <person name="Yutin N."/>
            <person name="Jorgensen S.L."/>
            <person name="Dharamshi J."/>
            <person name="Homa F."/>
            <person name="Zaremba-Niedwiedzka K."/>
            <person name="Spang A."/>
            <person name="Wolf Y.I."/>
            <person name="Koonin E.V."/>
            <person name="Ettema T.J."/>
        </authorList>
    </citation>
    <scope>NUCLEOTIDE SEQUENCE</scope>
</reference>
<proteinExistence type="predicted"/>
<name>A0A481ZDJ9_9VIRU</name>
<feature type="compositionally biased region" description="Low complexity" evidence="1">
    <location>
        <begin position="190"/>
        <end position="213"/>
    </location>
</feature>
<accession>A0A481ZDJ9</accession>
<sequence length="294" mass="33115">MLRVYESEAGLCKNIKPKSIDRTCGGEVVWRDVDVQCKLGKWDRFLIRDIAPFHNKPVPHVDSLFIVLYYPMKINKARQLIDISQSITYLGTAKHIIVGCHFTAAAVGSIVIVKLFNENYIDVKYAIKLYDVVINELYEEFAKTMSLEDQRTGKTPLRDVYERFIFDKCMTFDDLKKKLPSSSSTFKYISNPRSASKSTSTSARTAPRASSSNKSKSINDARRIAAEKRQKRSNSRKSLSNSRRKPTKDRDVNLKSPKLRMSESALGKGSVNVDLGTKRVIVSNSGGTPVFNSS</sequence>
<protein>
    <submittedName>
        <fullName evidence="2">Uncharacterized protein</fullName>
    </submittedName>
</protein>
<evidence type="ECO:0000256" key="1">
    <source>
        <dbReference type="SAM" id="MobiDB-lite"/>
    </source>
</evidence>
<organism evidence="2">
    <name type="scientific">Pithovirus LCPAC404</name>
    <dbReference type="NCBI Taxonomy" id="2506597"/>
    <lineage>
        <taxon>Viruses</taxon>
        <taxon>Pithoviruses</taxon>
    </lineage>
</organism>
<feature type="compositionally biased region" description="Basic and acidic residues" evidence="1">
    <location>
        <begin position="217"/>
        <end position="228"/>
    </location>
</feature>
<gene>
    <name evidence="2" type="ORF">LCPAC404_02590</name>
</gene>